<dbReference type="SUPFAM" id="SSF52091">
    <property type="entry name" value="SpoIIaa-like"/>
    <property type="match status" value="1"/>
</dbReference>
<evidence type="ECO:0000256" key="2">
    <source>
        <dbReference type="RuleBase" id="RU003749"/>
    </source>
</evidence>
<proteinExistence type="inferred from homology"/>
<dbReference type="PROSITE" id="PS50801">
    <property type="entry name" value="STAS"/>
    <property type="match status" value="1"/>
</dbReference>
<evidence type="ECO:0000313" key="4">
    <source>
        <dbReference type="EMBL" id="MDF9408500.1"/>
    </source>
</evidence>
<protein>
    <recommendedName>
        <fullName evidence="2">Anti-sigma factor antagonist</fullName>
    </recommendedName>
</protein>
<dbReference type="Gene3D" id="3.30.750.24">
    <property type="entry name" value="STAS domain"/>
    <property type="match status" value="1"/>
</dbReference>
<dbReference type="GO" id="GO:0043856">
    <property type="term" value="F:anti-sigma factor antagonist activity"/>
    <property type="evidence" value="ECO:0007669"/>
    <property type="project" value="InterPro"/>
</dbReference>
<gene>
    <name evidence="4" type="ORF">L7E55_09035</name>
</gene>
<evidence type="ECO:0000313" key="5">
    <source>
        <dbReference type="Proteomes" id="UP001154312"/>
    </source>
</evidence>
<dbReference type="EMBL" id="JAKOAV010000014">
    <property type="protein sequence ID" value="MDF9408500.1"/>
    <property type="molecule type" value="Genomic_DNA"/>
</dbReference>
<dbReference type="AlphaFoldDB" id="A0A9X4JU55"/>
<evidence type="ECO:0000256" key="1">
    <source>
        <dbReference type="ARBA" id="ARBA00009013"/>
    </source>
</evidence>
<feature type="domain" description="STAS" evidence="3">
    <location>
        <begin position="12"/>
        <end position="103"/>
    </location>
</feature>
<dbReference type="InterPro" id="IPR036513">
    <property type="entry name" value="STAS_dom_sf"/>
</dbReference>
<organism evidence="4 5">
    <name type="scientific">Pelotomaculum isophthalicicum JI</name>
    <dbReference type="NCBI Taxonomy" id="947010"/>
    <lineage>
        <taxon>Bacteria</taxon>
        <taxon>Bacillati</taxon>
        <taxon>Bacillota</taxon>
        <taxon>Clostridia</taxon>
        <taxon>Eubacteriales</taxon>
        <taxon>Desulfotomaculaceae</taxon>
        <taxon>Pelotomaculum</taxon>
    </lineage>
</organism>
<keyword evidence="5" id="KW-1185">Reference proteome</keyword>
<reference evidence="4" key="1">
    <citation type="submission" date="2022-02" db="EMBL/GenBank/DDBJ databases">
        <authorList>
            <person name="Leng L."/>
        </authorList>
    </citation>
    <scope>NUCLEOTIDE SEQUENCE</scope>
    <source>
        <strain evidence="4">JI</strain>
    </source>
</reference>
<dbReference type="PANTHER" id="PTHR33495">
    <property type="entry name" value="ANTI-SIGMA FACTOR ANTAGONIST TM_1081-RELATED-RELATED"/>
    <property type="match status" value="1"/>
</dbReference>
<dbReference type="CDD" id="cd07043">
    <property type="entry name" value="STAS_anti-anti-sigma_factors"/>
    <property type="match status" value="1"/>
</dbReference>
<name>A0A9X4JU55_9FIRM</name>
<comment type="caution">
    <text evidence="4">The sequence shown here is derived from an EMBL/GenBank/DDBJ whole genome shotgun (WGS) entry which is preliminary data.</text>
</comment>
<dbReference type="InterPro" id="IPR003658">
    <property type="entry name" value="Anti-sigma_ant"/>
</dbReference>
<accession>A0A9X4JU55</accession>
<dbReference type="Proteomes" id="UP001154312">
    <property type="component" value="Unassembled WGS sequence"/>
</dbReference>
<comment type="similarity">
    <text evidence="1 2">Belongs to the anti-sigma-factor antagonist family.</text>
</comment>
<dbReference type="NCBIfam" id="TIGR00377">
    <property type="entry name" value="ant_ant_sig"/>
    <property type="match status" value="1"/>
</dbReference>
<evidence type="ECO:0000259" key="3">
    <source>
        <dbReference type="PROSITE" id="PS50801"/>
    </source>
</evidence>
<dbReference type="Pfam" id="PF01740">
    <property type="entry name" value="STAS"/>
    <property type="match status" value="1"/>
</dbReference>
<dbReference type="RefSeq" id="WP_277443822.1">
    <property type="nucleotide sequence ID" value="NZ_JAKOAV010000014.1"/>
</dbReference>
<sequence length="103" mass="11444">MQIRKRKTLENVILDLSGELDFSNVDELKNQVLAEQDGGKITINMAAVDFIDSSGVGILLHLARELSEQNRVFEVINIPESIRESMALIGFFQVIEAIQVNGS</sequence>
<dbReference type="InterPro" id="IPR002645">
    <property type="entry name" value="STAS_dom"/>
</dbReference>